<evidence type="ECO:0000259" key="10">
    <source>
        <dbReference type="PROSITE" id="PS50075"/>
    </source>
</evidence>
<name>A0ABT0ZN08_9ACTN</name>
<accession>A0ABT0ZN08</accession>
<dbReference type="CDD" id="cd00833">
    <property type="entry name" value="PKS"/>
    <property type="match status" value="1"/>
</dbReference>
<comment type="caution">
    <text evidence="13">The sequence shown here is derived from an EMBL/GenBank/DDBJ whole genome shotgun (WGS) entry which is preliminary data.</text>
</comment>
<dbReference type="InterPro" id="IPR049552">
    <property type="entry name" value="PKS_DH_N"/>
</dbReference>
<dbReference type="CDD" id="cd08952">
    <property type="entry name" value="KR_1_SDR_x"/>
    <property type="match status" value="1"/>
</dbReference>
<evidence type="ECO:0000256" key="8">
    <source>
        <dbReference type="PROSITE-ProRule" id="PRU01363"/>
    </source>
</evidence>
<dbReference type="InterPro" id="IPR016039">
    <property type="entry name" value="Thiolase-like"/>
</dbReference>
<dbReference type="InterPro" id="IPR016036">
    <property type="entry name" value="Malonyl_transacylase_ACP-bd"/>
</dbReference>
<feature type="non-terminal residue" evidence="13">
    <location>
        <position position="1"/>
    </location>
</feature>
<evidence type="ECO:0000313" key="13">
    <source>
        <dbReference type="EMBL" id="MCN9244974.1"/>
    </source>
</evidence>
<dbReference type="InterPro" id="IPR014043">
    <property type="entry name" value="Acyl_transferase_dom"/>
</dbReference>
<dbReference type="Pfam" id="PF00550">
    <property type="entry name" value="PP-binding"/>
    <property type="match status" value="1"/>
</dbReference>
<keyword evidence="2" id="KW-0596">Phosphopantetheine</keyword>
<dbReference type="InterPro" id="IPR006162">
    <property type="entry name" value="Ppantetheine_attach_site"/>
</dbReference>
<dbReference type="Pfam" id="PF21089">
    <property type="entry name" value="PKS_DH_N"/>
    <property type="match status" value="1"/>
</dbReference>
<dbReference type="SMART" id="SM00822">
    <property type="entry name" value="PKS_KR"/>
    <property type="match status" value="1"/>
</dbReference>
<dbReference type="PANTHER" id="PTHR43775:SF51">
    <property type="entry name" value="INACTIVE PHENOLPHTHIOCEROL SYNTHESIS POLYKETIDE SYNTHASE TYPE I PKS1-RELATED"/>
    <property type="match status" value="1"/>
</dbReference>
<evidence type="ECO:0000256" key="9">
    <source>
        <dbReference type="SAM" id="MobiDB-lite"/>
    </source>
</evidence>
<dbReference type="InterPro" id="IPR036291">
    <property type="entry name" value="NAD(P)-bd_dom_sf"/>
</dbReference>
<dbReference type="SMART" id="SM00827">
    <property type="entry name" value="PKS_AT"/>
    <property type="match status" value="1"/>
</dbReference>
<proteinExistence type="predicted"/>
<keyword evidence="5" id="KW-0045">Antibiotic biosynthesis</keyword>
<dbReference type="SMART" id="SM00823">
    <property type="entry name" value="PKS_PP"/>
    <property type="match status" value="1"/>
</dbReference>
<dbReference type="InterPro" id="IPR018201">
    <property type="entry name" value="Ketoacyl_synth_AS"/>
</dbReference>
<feature type="non-terminal residue" evidence="13">
    <location>
        <position position="2122"/>
    </location>
</feature>
<evidence type="ECO:0000256" key="3">
    <source>
        <dbReference type="ARBA" id="ARBA00022553"/>
    </source>
</evidence>
<dbReference type="RefSeq" id="WP_252429072.1">
    <property type="nucleotide sequence ID" value="NZ_JAMWMR010000064.1"/>
</dbReference>
<dbReference type="SMART" id="SM00825">
    <property type="entry name" value="PKS_KS"/>
    <property type="match status" value="1"/>
</dbReference>
<dbReference type="Gene3D" id="3.40.47.10">
    <property type="match status" value="1"/>
</dbReference>
<evidence type="ECO:0000256" key="1">
    <source>
        <dbReference type="ARBA" id="ARBA00004792"/>
    </source>
</evidence>
<dbReference type="InterPro" id="IPR049900">
    <property type="entry name" value="PKS_mFAS_DH"/>
</dbReference>
<evidence type="ECO:0000256" key="7">
    <source>
        <dbReference type="ARBA" id="ARBA00023315"/>
    </source>
</evidence>
<keyword evidence="4" id="KW-0808">Transferase</keyword>
<dbReference type="Gene3D" id="3.30.70.3290">
    <property type="match status" value="2"/>
</dbReference>
<feature type="domain" description="Carrier" evidence="10">
    <location>
        <begin position="587"/>
        <end position="662"/>
    </location>
</feature>
<protein>
    <submittedName>
        <fullName evidence="13">SDR family NAD(P)-dependent oxidoreductase</fullName>
    </submittedName>
</protein>
<dbReference type="InterPro" id="IPR050091">
    <property type="entry name" value="PKS_NRPS_Biosynth_Enz"/>
</dbReference>
<dbReference type="EMBL" id="JAMWMR010000064">
    <property type="protein sequence ID" value="MCN9244974.1"/>
    <property type="molecule type" value="Genomic_DNA"/>
</dbReference>
<dbReference type="InterPro" id="IPR049551">
    <property type="entry name" value="PKS_DH_C"/>
</dbReference>
<dbReference type="InterPro" id="IPR016035">
    <property type="entry name" value="Acyl_Trfase/lysoPLipase"/>
</dbReference>
<dbReference type="SUPFAM" id="SSF52151">
    <property type="entry name" value="FabD/lysophospholipase-like"/>
    <property type="match status" value="1"/>
</dbReference>
<evidence type="ECO:0000256" key="6">
    <source>
        <dbReference type="ARBA" id="ARBA00023268"/>
    </source>
</evidence>
<dbReference type="InterPro" id="IPR057326">
    <property type="entry name" value="KR_dom"/>
</dbReference>
<dbReference type="InterPro" id="IPR001227">
    <property type="entry name" value="Ac_transferase_dom_sf"/>
</dbReference>
<dbReference type="Pfam" id="PF08659">
    <property type="entry name" value="KR"/>
    <property type="match status" value="1"/>
</dbReference>
<dbReference type="InterPro" id="IPR042104">
    <property type="entry name" value="PKS_dehydratase_sf"/>
</dbReference>
<dbReference type="Proteomes" id="UP001523219">
    <property type="component" value="Unassembled WGS sequence"/>
</dbReference>
<dbReference type="InterPro" id="IPR020807">
    <property type="entry name" value="PKS_DH"/>
</dbReference>
<gene>
    <name evidence="13" type="ORF">NGF19_30030</name>
</gene>
<dbReference type="Gene3D" id="3.10.129.110">
    <property type="entry name" value="Polyketide synthase dehydratase"/>
    <property type="match status" value="1"/>
</dbReference>
<evidence type="ECO:0000256" key="5">
    <source>
        <dbReference type="ARBA" id="ARBA00023194"/>
    </source>
</evidence>
<dbReference type="SMART" id="SM01294">
    <property type="entry name" value="PKS_PP_betabranch"/>
    <property type="match status" value="1"/>
</dbReference>
<dbReference type="Pfam" id="PF02801">
    <property type="entry name" value="Ketoacyl-synt_C"/>
    <property type="match status" value="1"/>
</dbReference>
<feature type="domain" description="Ketosynthase family 3 (KS3)" evidence="11">
    <location>
        <begin position="688"/>
        <end position="1114"/>
    </location>
</feature>
<keyword evidence="6" id="KW-0511">Multifunctional enzyme</keyword>
<dbReference type="Pfam" id="PF00698">
    <property type="entry name" value="Acyl_transf_1"/>
    <property type="match status" value="1"/>
</dbReference>
<dbReference type="PROSITE" id="PS00606">
    <property type="entry name" value="KS3_1"/>
    <property type="match status" value="1"/>
</dbReference>
<keyword evidence="7" id="KW-0012">Acyltransferase</keyword>
<dbReference type="InterPro" id="IPR009081">
    <property type="entry name" value="PP-bd_ACP"/>
</dbReference>
<dbReference type="InterPro" id="IPR020841">
    <property type="entry name" value="PKS_Beta-ketoAc_synthase_dom"/>
</dbReference>
<reference evidence="13 14" key="1">
    <citation type="submission" date="2022-05" db="EMBL/GenBank/DDBJ databases">
        <title>Streptomyces sp. nov. RY43-2 isolated from soil of a peat swamp forest.</title>
        <authorList>
            <person name="Kanchanasin P."/>
            <person name="Tanasupawat S."/>
            <person name="Phongsopitanun W."/>
        </authorList>
    </citation>
    <scope>NUCLEOTIDE SEQUENCE [LARGE SCALE GENOMIC DNA]</scope>
    <source>
        <strain evidence="13 14">RY43-2</strain>
    </source>
</reference>
<dbReference type="InterPro" id="IPR014030">
    <property type="entry name" value="Ketoacyl_synth_N"/>
</dbReference>
<keyword evidence="14" id="KW-1185">Reference proteome</keyword>
<feature type="domain" description="PKS/mFAS DH" evidence="12">
    <location>
        <begin position="1602"/>
        <end position="1912"/>
    </location>
</feature>
<dbReference type="InterPro" id="IPR020806">
    <property type="entry name" value="PKS_PP-bd"/>
</dbReference>
<dbReference type="SUPFAM" id="SSF47336">
    <property type="entry name" value="ACP-like"/>
    <property type="match status" value="1"/>
</dbReference>
<dbReference type="InterPro" id="IPR032821">
    <property type="entry name" value="PKS_assoc"/>
</dbReference>
<evidence type="ECO:0000313" key="14">
    <source>
        <dbReference type="Proteomes" id="UP001523219"/>
    </source>
</evidence>
<dbReference type="SUPFAM" id="SSF53901">
    <property type="entry name" value="Thiolase-like"/>
    <property type="match status" value="1"/>
</dbReference>
<dbReference type="Gene3D" id="3.40.50.11460">
    <property type="match status" value="1"/>
</dbReference>
<comment type="pathway">
    <text evidence="1">Antibiotic biosynthesis.</text>
</comment>
<dbReference type="Gene3D" id="1.10.1200.10">
    <property type="entry name" value="ACP-like"/>
    <property type="match status" value="1"/>
</dbReference>
<dbReference type="Gene3D" id="3.40.50.720">
    <property type="entry name" value="NAD(P)-binding Rossmann-like Domain"/>
    <property type="match status" value="1"/>
</dbReference>
<evidence type="ECO:0000259" key="11">
    <source>
        <dbReference type="PROSITE" id="PS52004"/>
    </source>
</evidence>
<dbReference type="PROSITE" id="PS52004">
    <property type="entry name" value="KS3_2"/>
    <property type="match status" value="1"/>
</dbReference>
<dbReference type="PROSITE" id="PS00012">
    <property type="entry name" value="PHOSPHOPANTETHEINE"/>
    <property type="match status" value="1"/>
</dbReference>
<dbReference type="Pfam" id="PF14765">
    <property type="entry name" value="PS-DH"/>
    <property type="match status" value="1"/>
</dbReference>
<feature type="active site" description="Proton acceptor; for dehydratase activity" evidence="8">
    <location>
        <position position="1634"/>
    </location>
</feature>
<feature type="active site" description="Proton donor; for dehydratase activity" evidence="8">
    <location>
        <position position="1834"/>
    </location>
</feature>
<dbReference type="InterPro" id="IPR014031">
    <property type="entry name" value="Ketoacyl_synth_C"/>
</dbReference>
<feature type="compositionally biased region" description="Polar residues" evidence="9">
    <location>
        <begin position="1732"/>
        <end position="1744"/>
    </location>
</feature>
<dbReference type="Gene3D" id="3.40.366.10">
    <property type="entry name" value="Malonyl-Coenzyme A Acyl Carrier Protein, domain 2"/>
    <property type="match status" value="2"/>
</dbReference>
<feature type="region of interest" description="C-terminal hotdog fold" evidence="8">
    <location>
        <begin position="1761"/>
        <end position="1912"/>
    </location>
</feature>
<dbReference type="SUPFAM" id="SSF55048">
    <property type="entry name" value="Probable ACP-binding domain of malonyl-CoA ACP transacylase"/>
    <property type="match status" value="1"/>
</dbReference>
<evidence type="ECO:0000256" key="2">
    <source>
        <dbReference type="ARBA" id="ARBA00022450"/>
    </source>
</evidence>
<evidence type="ECO:0000256" key="4">
    <source>
        <dbReference type="ARBA" id="ARBA00022679"/>
    </source>
</evidence>
<evidence type="ECO:0000259" key="12">
    <source>
        <dbReference type="PROSITE" id="PS52019"/>
    </source>
</evidence>
<feature type="region of interest" description="Disordered" evidence="9">
    <location>
        <begin position="1803"/>
        <end position="1827"/>
    </location>
</feature>
<dbReference type="InterPro" id="IPR055123">
    <property type="entry name" value="SpnB-like_Rossmann"/>
</dbReference>
<feature type="region of interest" description="Disordered" evidence="9">
    <location>
        <begin position="1688"/>
        <end position="1758"/>
    </location>
</feature>
<dbReference type="PROSITE" id="PS50075">
    <property type="entry name" value="CARRIER"/>
    <property type="match status" value="1"/>
</dbReference>
<feature type="region of interest" description="N-terminal hotdog fold" evidence="8">
    <location>
        <begin position="1602"/>
        <end position="1727"/>
    </location>
</feature>
<dbReference type="Pfam" id="PF16197">
    <property type="entry name" value="KAsynt_C_assoc"/>
    <property type="match status" value="1"/>
</dbReference>
<organism evidence="13 14">
    <name type="scientific">Streptomyces macrolidinus</name>
    <dbReference type="NCBI Taxonomy" id="2952607"/>
    <lineage>
        <taxon>Bacteria</taxon>
        <taxon>Bacillati</taxon>
        <taxon>Actinomycetota</taxon>
        <taxon>Actinomycetes</taxon>
        <taxon>Kitasatosporales</taxon>
        <taxon>Streptomycetaceae</taxon>
        <taxon>Streptomyces</taxon>
    </lineage>
</organism>
<dbReference type="Pfam" id="PF00109">
    <property type="entry name" value="ketoacyl-synt"/>
    <property type="match status" value="1"/>
</dbReference>
<dbReference type="Pfam" id="PF22953">
    <property type="entry name" value="SpnB_Rossmann"/>
    <property type="match status" value="1"/>
</dbReference>
<dbReference type="PANTHER" id="PTHR43775">
    <property type="entry name" value="FATTY ACID SYNTHASE"/>
    <property type="match status" value="1"/>
</dbReference>
<keyword evidence="3" id="KW-0597">Phosphoprotein</keyword>
<dbReference type="InterPro" id="IPR036736">
    <property type="entry name" value="ACP-like_sf"/>
</dbReference>
<sequence>LVAEGFTHFVEVSAHPVLTMALPDTVTGLGTLRRDQGGRHRLVTSLAEAWVNGLPVDWSTLLPATTAHIDLPTYAFQHERYWLESSSSRADGSTGWGYRVTWQPVTVRPAGSLSGRWLVAVDAAKAEGAADSALVGALEAAGAQVVTVAVAGDEERSVLASRISDAASGGVAGVVSLLSGLVPSVSWVQALGDAGVGAALWCVTRGGVSTGHQDVVADPARASVWGLGRVVALEHPERWGGLVDLPEEADGQALSRLVAVLAGSSREDQLAVRGTDVFTRRLVRAALGDRRPVRDWAPSGTVLVTGGTGALGGRVARWAAERGAQHLVLLSRRGIEAPGAEQLVDEIEDLGVRVTVEACDVTDRAAVRRVLAAIPQDMPLTSVFHAAGALDDSVIALLTPGQVERVRQVKVLGASVLDDLTSGLDLTAFVLFSSVSSTLGIPGQGNYAPHNAFLDALAASRRSRGLAATSVAWGPWNGGGMAAVDGVAERLEQHGVPGMDPELALVALKSVLDQNETEITVAHIDWDRFYLAYSASRRQPLVEDLPEVRRILEARESAPATAAAGTPGSGNALADQLAAAPAEERIPILLDLVRAQAAAVLRMRSPEDVESGRAFKDIGFDSLAGVELRNRLNRATGLHLPATLVFDFPTPRALAALLRTELLGDQDSADGHATGGAVTATPAAADDAEPIAIVAMSCRYPGDVRTPEDLWKLLVEGGESITPFPADRGWDLDALYDADPEAHGKTYVREGGFLHDAADFDAGFFGISPREALAMDPQQRLLLETSWEAFERAGLEPDALRGSRTGVFVGLSYQDYGARVAQAPRGVEGYLLTGNTPSVASGRIAYTFGLEGPATTVDTACSSSLTALHLAVRALRSGECEMALAGGVAMMATPHMFVEFSRQRALAPDGRSKAFSAQADGFGAAEGVGLLLVERLSDAQRNGHPVLAVVCGTAVNQDGASNGLTAPNGPSQQRVIRQALADACLAPGDIDAVETHGTGTALGDPIEAQGLQAVYGTARPADRPLAIGSVKSNIGHTQAAAGAAGVIKMVMAMRHGILPQTLHADEPSPHVNWVDSGLALLTEPREWPAGEGPRRAAVSSFGISGTNAHVVLEQAPEPAPDEPEPAAAPAPRPAHLPWVLSAKDDQGLRAQAATLRQWATDRDRLPEAAELWNTGFSLATSRTAFPYRAAVVAADRDGFLAGLDALSRGEVSARTPRGVARSGGPAFLFTGQGSQRPGMGRELYGQYPDFARALDEVCAHFAPHLELPLRDVMFAAEGSDEAALLDETRYTQCALFALEVALFRLVDGWGLRPAAVLGHSIGEIAAAHVAGVFALADAARLVAARGRLMQELPAGGAMLAVQAAEPDVLAWLEDTRPRLDVAAVNGPTATVLSGDAQAAAEAATYWNDRGHKTRGLRVSHAFHSAHMEGMLAAFREVLETVEYHDPVIPVVSNLTGRPAAPGELCDPGYWVRHVREAVRFLDGIRSLHELGTHTYLELGPDGVLTAMAGECLTEASADPQAGPLLLPLQRRTRPEGEALVGALAHAHVHGAGPDWHTWFAGYGAQRVELPTYPFRRDRYWLDAPEGATTAGTARLGLGDSAHPMLGAVVGLPDRDGLLFTGSLSLRSHPWLADHRVLGTVLLPGTAIVELAAHAAGVVGCDEVRELTLEEPFVLPERGGVALRVTVGEPDTEGTRPVSLHSRPDDAPDNTAWTRHATGRVAVGPDPGPASSCAPSGRTTGNSIQAPAVPRDTAGAWPPPGASRVPLDGLYQRLHGDGLDFGPLFRGLRAVWKRDDDVFADIALPGHGTHGGPAERGPAAQADPSGYGMHPALLDSALHAIAVGGLVDEPERVRVPFHWSGVTVHATGAAAARVHLSAVGKDEVSLALTDPAGRPLLTVDRLVLRPVTPGQASANRGAGLMYRVAWRDHVPAASAAPDVVAVLGDDDLKVGAGLEATGVSPARYPDLAALLRAVEAGVPMPGTVLAPLPIRAAGGPDAVRAAVGHALTLLQGWLAADRLADTRLVLVTRGAICNPARPVTDEDTRDLSHAAAWGLVRSAQTENPGRFVLLDLAEDAASYQVLTSALSDPGLREESQLALHDGRVRLARLTSVRPEPTADRADS</sequence>
<dbReference type="PROSITE" id="PS52019">
    <property type="entry name" value="PKS_MFAS_DH"/>
    <property type="match status" value="1"/>
</dbReference>
<dbReference type="SUPFAM" id="SSF51735">
    <property type="entry name" value="NAD(P)-binding Rossmann-fold domains"/>
    <property type="match status" value="3"/>
</dbReference>
<dbReference type="InterPro" id="IPR013968">
    <property type="entry name" value="PKS_KR"/>
</dbReference>
<dbReference type="SMART" id="SM00826">
    <property type="entry name" value="PKS_DH"/>
    <property type="match status" value="1"/>
</dbReference>